<evidence type="ECO:0000313" key="6">
    <source>
        <dbReference type="Proteomes" id="UP001595758"/>
    </source>
</evidence>
<dbReference type="PROSITE" id="PS51257">
    <property type="entry name" value="PROKAR_LIPOPROTEIN"/>
    <property type="match status" value="1"/>
</dbReference>
<dbReference type="InterPro" id="IPR013360">
    <property type="entry name" value="Pilus_4_PilW"/>
</dbReference>
<dbReference type="PANTHER" id="PTHR44227">
    <property type="match status" value="1"/>
</dbReference>
<sequence>MPLSLRFLLIMPFLLLQACEHNSEQAAEKAEKRQKRNDAASYNTQLGIAYLKQGDRPRAKRKLLIALDLAPDSPSANGAMAYYLEKTGNIEEAKKYYLKALSLSPQNGAQLNNYGTFLCRQGDFKEAEKYFIKAVNDVTYVHTAGAYENAGLCAEAVPDYRKAENYFIKALDQDPRRRQSLHELISVELKENELNSALLNLKKYESIVQKDKALLELALEVARKAGKPELEVEYKQKIDNLLNTMVS</sequence>
<dbReference type="Pfam" id="PF13432">
    <property type="entry name" value="TPR_16"/>
    <property type="match status" value="1"/>
</dbReference>
<evidence type="ECO:0000256" key="1">
    <source>
        <dbReference type="ARBA" id="ARBA00022737"/>
    </source>
</evidence>
<feature type="repeat" description="TPR" evidence="3">
    <location>
        <begin position="40"/>
        <end position="73"/>
    </location>
</feature>
<protein>
    <submittedName>
        <fullName evidence="5">Type IV pilus biogenesis/stability protein PilW</fullName>
    </submittedName>
</protein>
<reference evidence="6" key="1">
    <citation type="journal article" date="2019" name="Int. J. Syst. Evol. Microbiol.">
        <title>The Global Catalogue of Microorganisms (GCM) 10K type strain sequencing project: providing services to taxonomists for standard genome sequencing and annotation.</title>
        <authorList>
            <consortium name="The Broad Institute Genomics Platform"/>
            <consortium name="The Broad Institute Genome Sequencing Center for Infectious Disease"/>
            <person name="Wu L."/>
            <person name="Ma J."/>
        </authorList>
    </citation>
    <scope>NUCLEOTIDE SEQUENCE [LARGE SCALE GENOMIC DNA]</scope>
    <source>
        <strain evidence="6">CCUG 59858</strain>
    </source>
</reference>
<dbReference type="InterPro" id="IPR011990">
    <property type="entry name" value="TPR-like_helical_dom_sf"/>
</dbReference>
<feature type="chain" id="PRO_5047106508" evidence="4">
    <location>
        <begin position="19"/>
        <end position="247"/>
    </location>
</feature>
<accession>A0ABV8CBF6</accession>
<dbReference type="Gene3D" id="1.25.40.10">
    <property type="entry name" value="Tetratricopeptide repeat domain"/>
    <property type="match status" value="1"/>
</dbReference>
<organism evidence="5 6">
    <name type="scientific">Legionella dresdenensis</name>
    <dbReference type="NCBI Taxonomy" id="450200"/>
    <lineage>
        <taxon>Bacteria</taxon>
        <taxon>Pseudomonadati</taxon>
        <taxon>Pseudomonadota</taxon>
        <taxon>Gammaproteobacteria</taxon>
        <taxon>Legionellales</taxon>
        <taxon>Legionellaceae</taxon>
        <taxon>Legionella</taxon>
    </lineage>
</organism>
<feature type="signal peptide" evidence="4">
    <location>
        <begin position="1"/>
        <end position="18"/>
    </location>
</feature>
<dbReference type="PANTHER" id="PTHR44227:SF3">
    <property type="entry name" value="PROTEIN O-MANNOSYL-TRANSFERASE TMTC4"/>
    <property type="match status" value="1"/>
</dbReference>
<keyword evidence="1" id="KW-0677">Repeat</keyword>
<feature type="repeat" description="TPR" evidence="3">
    <location>
        <begin position="144"/>
        <end position="177"/>
    </location>
</feature>
<dbReference type="RefSeq" id="WP_382340152.1">
    <property type="nucleotide sequence ID" value="NZ_JBHSAB010000001.1"/>
</dbReference>
<evidence type="ECO:0000256" key="3">
    <source>
        <dbReference type="PROSITE-ProRule" id="PRU00339"/>
    </source>
</evidence>
<dbReference type="Proteomes" id="UP001595758">
    <property type="component" value="Unassembled WGS sequence"/>
</dbReference>
<dbReference type="SMART" id="SM00028">
    <property type="entry name" value="TPR"/>
    <property type="match status" value="4"/>
</dbReference>
<feature type="repeat" description="TPR" evidence="3">
    <location>
        <begin position="74"/>
        <end position="107"/>
    </location>
</feature>
<evidence type="ECO:0000256" key="4">
    <source>
        <dbReference type="SAM" id="SignalP"/>
    </source>
</evidence>
<dbReference type="InterPro" id="IPR052346">
    <property type="entry name" value="O-mannosyl-transferase_TMTC"/>
</dbReference>
<keyword evidence="4" id="KW-0732">Signal</keyword>
<name>A0ABV8CBF6_9GAMM</name>
<evidence type="ECO:0000313" key="5">
    <source>
        <dbReference type="EMBL" id="MFC3907623.1"/>
    </source>
</evidence>
<keyword evidence="6" id="KW-1185">Reference proteome</keyword>
<proteinExistence type="predicted"/>
<evidence type="ECO:0000256" key="2">
    <source>
        <dbReference type="ARBA" id="ARBA00022803"/>
    </source>
</evidence>
<comment type="caution">
    <text evidence="5">The sequence shown here is derived from an EMBL/GenBank/DDBJ whole genome shotgun (WGS) entry which is preliminary data.</text>
</comment>
<dbReference type="EMBL" id="JBHSAB010000001">
    <property type="protein sequence ID" value="MFC3907623.1"/>
    <property type="molecule type" value="Genomic_DNA"/>
</dbReference>
<dbReference type="SUPFAM" id="SSF48452">
    <property type="entry name" value="TPR-like"/>
    <property type="match status" value="1"/>
</dbReference>
<keyword evidence="2 3" id="KW-0802">TPR repeat</keyword>
<dbReference type="Pfam" id="PF13424">
    <property type="entry name" value="TPR_12"/>
    <property type="match status" value="1"/>
</dbReference>
<gene>
    <name evidence="5" type="primary">pilW</name>
    <name evidence="5" type="ORF">ACFORL_00835</name>
</gene>
<dbReference type="InterPro" id="IPR019734">
    <property type="entry name" value="TPR_rpt"/>
</dbReference>
<dbReference type="PROSITE" id="PS50005">
    <property type="entry name" value="TPR"/>
    <property type="match status" value="3"/>
</dbReference>
<dbReference type="NCBIfam" id="TIGR02521">
    <property type="entry name" value="type_IV_pilW"/>
    <property type="match status" value="1"/>
</dbReference>